<feature type="compositionally biased region" description="Low complexity" evidence="1">
    <location>
        <begin position="134"/>
        <end position="145"/>
    </location>
</feature>
<proteinExistence type="predicted"/>
<feature type="region of interest" description="Disordered" evidence="1">
    <location>
        <begin position="106"/>
        <end position="145"/>
    </location>
</feature>
<sequence length="284" mass="32360">MFYLPIRVIRTLKKKESKILMGRRSPFFWLVFCTLCSSFGFILVDFHLILWKIGFSLGSRVLSFALCKLGCTGGLALAIVFALRTVLATEAAPFLSNMVLPAEADSEAGVNHGSPRGNDGLRESPSRTDRAGPSSSHASALSAESSGSFPEQALWEELEQPLIPVEERLDKLSKRRFLFTYGVFKTEEPDWKYCHYEIQAQVDVEIELEKYLRHHAYTPESINANRDKIRGFVFYPNGRPIPEETLLFDLEQMKENFAQSRPFREIEGAIKRMDLFLRRPGDPF</sequence>
<feature type="transmembrane region" description="Helical" evidence="2">
    <location>
        <begin position="61"/>
        <end position="83"/>
    </location>
</feature>
<keyword evidence="2" id="KW-0812">Transmembrane</keyword>
<evidence type="ECO:0000256" key="2">
    <source>
        <dbReference type="SAM" id="Phobius"/>
    </source>
</evidence>
<geneLocation type="mitochondrion" evidence="3"/>
<evidence type="ECO:0000313" key="3">
    <source>
        <dbReference type="EMBL" id="QQL93533.1"/>
    </source>
</evidence>
<feature type="transmembrane region" description="Helical" evidence="2">
    <location>
        <begin position="27"/>
        <end position="49"/>
    </location>
</feature>
<organism evidence="3">
    <name type="scientific">Mirabilis jalapa</name>
    <name type="common">Garden four-o'clock</name>
    <dbReference type="NCBI Taxonomy" id="3538"/>
    <lineage>
        <taxon>Eukaryota</taxon>
        <taxon>Viridiplantae</taxon>
        <taxon>Streptophyta</taxon>
        <taxon>Embryophyta</taxon>
        <taxon>Tracheophyta</taxon>
        <taxon>Spermatophyta</taxon>
        <taxon>Magnoliopsida</taxon>
        <taxon>eudicotyledons</taxon>
        <taxon>Gunneridae</taxon>
        <taxon>Pentapetalae</taxon>
        <taxon>Caryophyllales</taxon>
        <taxon>Nyctaginaceae</taxon>
        <taxon>Mirabilis</taxon>
    </lineage>
</organism>
<evidence type="ECO:0000256" key="1">
    <source>
        <dbReference type="SAM" id="MobiDB-lite"/>
    </source>
</evidence>
<dbReference type="EMBL" id="MW295642">
    <property type="protein sequence ID" value="QQL93533.1"/>
    <property type="molecule type" value="Genomic_DNA"/>
</dbReference>
<accession>A0A7T7FPF3</accession>
<dbReference type="GeneID" id="67141287"/>
<reference evidence="3" key="1">
    <citation type="submission" date="2020-11" db="EMBL/GenBank/DDBJ databases">
        <authorList>
            <person name="Yuan F."/>
        </authorList>
    </citation>
    <scope>NUCLEOTIDE SEQUENCE</scope>
</reference>
<keyword evidence="3" id="KW-0496">Mitochondrion</keyword>
<keyword evidence="2" id="KW-0472">Membrane</keyword>
<feature type="compositionally biased region" description="Basic and acidic residues" evidence="1">
    <location>
        <begin position="119"/>
        <end position="130"/>
    </location>
</feature>
<keyword evidence="2" id="KW-1133">Transmembrane helix</keyword>
<gene>
    <name evidence="3" type="primary">ORF284</name>
</gene>
<dbReference type="RefSeq" id="YP_010144805.1">
    <property type="nucleotide sequence ID" value="NC_056991.1"/>
</dbReference>
<name>A0A7T7FPF3_MIRJA</name>
<protein>
    <submittedName>
        <fullName evidence="3">Uncharacterized protein</fullName>
    </submittedName>
</protein>
<dbReference type="AlphaFoldDB" id="A0A7T7FPF3"/>